<evidence type="ECO:0000313" key="3">
    <source>
        <dbReference type="EMBL" id="QUT07393.1"/>
    </source>
</evidence>
<dbReference type="KEGG" id="spph:KFK14_08345"/>
<accession>A0A975Q3E4</accession>
<dbReference type="AlphaFoldDB" id="A0A975Q3E4"/>
<dbReference type="EMBL" id="CP073910">
    <property type="protein sequence ID" value="QUT07393.1"/>
    <property type="molecule type" value="Genomic_DNA"/>
</dbReference>
<dbReference type="Proteomes" id="UP000681425">
    <property type="component" value="Chromosome"/>
</dbReference>
<dbReference type="InterPro" id="IPR025711">
    <property type="entry name" value="PepSY"/>
</dbReference>
<name>A0A975Q3E4_9SPHN</name>
<keyword evidence="4" id="KW-1185">Reference proteome</keyword>
<proteinExistence type="predicted"/>
<feature type="chain" id="PRO_5037791503" evidence="1">
    <location>
        <begin position="28"/>
        <end position="93"/>
    </location>
</feature>
<organism evidence="3 4">
    <name type="scientific">Sphingobium phenoxybenzoativorans</name>
    <dbReference type="NCBI Taxonomy" id="1592790"/>
    <lineage>
        <taxon>Bacteria</taxon>
        <taxon>Pseudomonadati</taxon>
        <taxon>Pseudomonadota</taxon>
        <taxon>Alphaproteobacteria</taxon>
        <taxon>Sphingomonadales</taxon>
        <taxon>Sphingomonadaceae</taxon>
        <taxon>Sphingobium</taxon>
    </lineage>
</organism>
<sequence length="93" mass="10023">MIRPNITTAAGLTLVVIGLCTTSPALADRGPSKEEMQAIAAKLTAEGFKSWNRVEFDEDGPIWKVDDARALNGKTYDLQLSPNGYGIVKKDGD</sequence>
<keyword evidence="1" id="KW-0732">Signal</keyword>
<dbReference type="Pfam" id="PF13670">
    <property type="entry name" value="PepSY_2"/>
    <property type="match status" value="1"/>
</dbReference>
<feature type="domain" description="PepSY" evidence="2">
    <location>
        <begin position="14"/>
        <end position="90"/>
    </location>
</feature>
<protein>
    <submittedName>
        <fullName evidence="3">PepSY domain-containing protein</fullName>
    </submittedName>
</protein>
<feature type="signal peptide" evidence="1">
    <location>
        <begin position="1"/>
        <end position="27"/>
    </location>
</feature>
<dbReference type="RefSeq" id="WP_083276671.1">
    <property type="nucleotide sequence ID" value="NZ_CP073910.1"/>
</dbReference>
<dbReference type="OrthoDB" id="7933638at2"/>
<reference evidence="3" key="1">
    <citation type="submission" date="2021-04" db="EMBL/GenBank/DDBJ databases">
        <title>Isolation of p-tert-butylphenol degrading bacteria Sphingobium phenoxybenzoativorans Tas13 from active sludge.</title>
        <authorList>
            <person name="Li Y."/>
        </authorList>
    </citation>
    <scope>NUCLEOTIDE SEQUENCE</scope>
    <source>
        <strain evidence="3">Tas13</strain>
    </source>
</reference>
<evidence type="ECO:0000256" key="1">
    <source>
        <dbReference type="SAM" id="SignalP"/>
    </source>
</evidence>
<gene>
    <name evidence="3" type="ORF">KFK14_08345</name>
</gene>
<evidence type="ECO:0000259" key="2">
    <source>
        <dbReference type="Pfam" id="PF13670"/>
    </source>
</evidence>
<evidence type="ECO:0000313" key="4">
    <source>
        <dbReference type="Proteomes" id="UP000681425"/>
    </source>
</evidence>